<dbReference type="PhylomeDB" id="B3SBF2"/>
<dbReference type="InterPro" id="IPR000182">
    <property type="entry name" value="GNAT_dom"/>
</dbReference>
<accession>B3SBF2</accession>
<feature type="domain" description="N-acetyltransferase" evidence="1">
    <location>
        <begin position="7"/>
        <end position="137"/>
    </location>
</feature>
<dbReference type="PROSITE" id="PS51186">
    <property type="entry name" value="GNAT"/>
    <property type="match status" value="1"/>
</dbReference>
<sequence>MSQDSNFEIVTATINQMKWIISMAKDEGWNPGEDDFVFQLADPTGYFIGLLNGEPICCISATKYNIQAEMGYYVVKKEHRGLGYGRAIMQHSLKYLKGYNILIYALQHKIGTYETIGFKKHEAMIRYAGIIAKKEVISDNIYSARDIPLDKIVEYDARYFAEERKKFLSAWLMIGTANSFVYKIGDNIRGLGAIRKAQDGYRIGPLYAETPDIAITLFHRLCQDYENCKITVECPASNADAKELVKKFKLDKVFQGSTMYSGELPKVNLNHIYGVITH</sequence>
<evidence type="ECO:0000259" key="1">
    <source>
        <dbReference type="PROSITE" id="PS51186"/>
    </source>
</evidence>
<dbReference type="PANTHER" id="PTHR47237:SF1">
    <property type="entry name" value="SLL0310 PROTEIN"/>
    <property type="match status" value="1"/>
</dbReference>
<dbReference type="GO" id="GO:0016747">
    <property type="term" value="F:acyltransferase activity, transferring groups other than amino-acyl groups"/>
    <property type="evidence" value="ECO:0007669"/>
    <property type="project" value="InterPro"/>
</dbReference>
<dbReference type="Pfam" id="PF18014">
    <property type="entry name" value="Acetyltransf_18"/>
    <property type="match status" value="1"/>
</dbReference>
<dbReference type="OMA" id="HEAMIRY"/>
<dbReference type="EMBL" id="DS985264">
    <property type="protein sequence ID" value="EDV19944.1"/>
    <property type="molecule type" value="Genomic_DNA"/>
</dbReference>
<dbReference type="PANTHER" id="PTHR47237">
    <property type="entry name" value="SLL0310 PROTEIN"/>
    <property type="match status" value="1"/>
</dbReference>
<dbReference type="OrthoDB" id="5771378at2759"/>
<dbReference type="eggNOG" id="ENOG502SG9U">
    <property type="taxonomic scope" value="Eukaryota"/>
</dbReference>
<gene>
    <name evidence="2" type="ORF">TRIADDRAFT_61594</name>
</gene>
<dbReference type="Gene3D" id="3.40.630.90">
    <property type="match status" value="1"/>
</dbReference>
<name>B3SBF2_TRIAD</name>
<protein>
    <recommendedName>
        <fullName evidence="1">N-acetyltransferase domain-containing protein</fullName>
    </recommendedName>
</protein>
<dbReference type="SUPFAM" id="SSF55729">
    <property type="entry name" value="Acyl-CoA N-acyltransferases (Nat)"/>
    <property type="match status" value="1"/>
</dbReference>
<dbReference type="AlphaFoldDB" id="B3SBF2"/>
<dbReference type="CTD" id="6758747"/>
<dbReference type="GeneID" id="6758747"/>
<proteinExistence type="predicted"/>
<evidence type="ECO:0000313" key="2">
    <source>
        <dbReference type="EMBL" id="EDV19944.1"/>
    </source>
</evidence>
<dbReference type="Pfam" id="PF00583">
    <property type="entry name" value="Acetyltransf_1"/>
    <property type="match status" value="1"/>
</dbReference>
<dbReference type="InParanoid" id="B3SBF2"/>
<organism evidence="2 3">
    <name type="scientific">Trichoplax adhaerens</name>
    <name type="common">Trichoplax reptans</name>
    <dbReference type="NCBI Taxonomy" id="10228"/>
    <lineage>
        <taxon>Eukaryota</taxon>
        <taxon>Metazoa</taxon>
        <taxon>Placozoa</taxon>
        <taxon>Uniplacotomia</taxon>
        <taxon>Trichoplacea</taxon>
        <taxon>Trichoplacidae</taxon>
        <taxon>Trichoplax</taxon>
    </lineage>
</organism>
<dbReference type="InterPro" id="IPR016181">
    <property type="entry name" value="Acyl_CoA_acyltransferase"/>
</dbReference>
<dbReference type="InterPro" id="IPR041496">
    <property type="entry name" value="YitH/HolE_GNAT"/>
</dbReference>
<dbReference type="Proteomes" id="UP000009022">
    <property type="component" value="Unassembled WGS sequence"/>
</dbReference>
<reference evidence="2 3" key="1">
    <citation type="journal article" date="2008" name="Nature">
        <title>The Trichoplax genome and the nature of placozoans.</title>
        <authorList>
            <person name="Srivastava M."/>
            <person name="Begovic E."/>
            <person name="Chapman J."/>
            <person name="Putnam N.H."/>
            <person name="Hellsten U."/>
            <person name="Kawashima T."/>
            <person name="Kuo A."/>
            <person name="Mitros T."/>
            <person name="Salamov A."/>
            <person name="Carpenter M.L."/>
            <person name="Signorovitch A.Y."/>
            <person name="Moreno M.A."/>
            <person name="Kamm K."/>
            <person name="Grimwood J."/>
            <person name="Schmutz J."/>
            <person name="Shapiro H."/>
            <person name="Grigoriev I.V."/>
            <person name="Buss L.W."/>
            <person name="Schierwater B."/>
            <person name="Dellaporta S.L."/>
            <person name="Rokhsar D.S."/>
        </authorList>
    </citation>
    <scope>NUCLEOTIDE SEQUENCE [LARGE SCALE GENOMIC DNA]</scope>
    <source>
        <strain evidence="2 3">Grell-BS-1999</strain>
    </source>
</reference>
<dbReference type="STRING" id="10228.B3SBF2"/>
<dbReference type="InterPro" id="IPR052729">
    <property type="entry name" value="Acyl/Acetyltrans_Enzymes"/>
</dbReference>
<keyword evidence="3" id="KW-1185">Reference proteome</keyword>
<dbReference type="Gene3D" id="3.40.630.30">
    <property type="match status" value="1"/>
</dbReference>
<dbReference type="HOGENOM" id="CLU_054109_0_0_1"/>
<evidence type="ECO:0000313" key="3">
    <source>
        <dbReference type="Proteomes" id="UP000009022"/>
    </source>
</evidence>
<dbReference type="RefSeq" id="XP_002117534.1">
    <property type="nucleotide sequence ID" value="XM_002117498.1"/>
</dbReference>
<dbReference type="CDD" id="cd04301">
    <property type="entry name" value="NAT_SF"/>
    <property type="match status" value="1"/>
</dbReference>
<dbReference type="KEGG" id="tad:TRIADDRAFT_61594"/>